<keyword evidence="2 4" id="KW-0863">Zinc-finger</keyword>
<dbReference type="SMART" id="SM00356">
    <property type="entry name" value="ZnF_C3H1"/>
    <property type="match status" value="3"/>
</dbReference>
<dbReference type="Pfam" id="PF18345">
    <property type="entry name" value="zf_CCCH_4"/>
    <property type="match status" value="1"/>
</dbReference>
<feature type="zinc finger region" description="C3H1-type" evidence="4">
    <location>
        <begin position="90"/>
        <end position="112"/>
    </location>
</feature>
<dbReference type="GO" id="GO:0008270">
    <property type="term" value="F:zinc ion binding"/>
    <property type="evidence" value="ECO:0007669"/>
    <property type="project" value="UniProtKB-KW"/>
</dbReference>
<name>A0A7J6N227_PERCH</name>
<dbReference type="EMBL" id="JAAPAO010000008">
    <property type="protein sequence ID" value="KAF4677776.1"/>
    <property type="molecule type" value="Genomic_DNA"/>
</dbReference>
<feature type="domain" description="C3H1-type" evidence="5">
    <location>
        <begin position="90"/>
        <end position="112"/>
    </location>
</feature>
<evidence type="ECO:0000259" key="5">
    <source>
        <dbReference type="PROSITE" id="PS50103"/>
    </source>
</evidence>
<keyword evidence="7" id="KW-1185">Reference proteome</keyword>
<dbReference type="Proteomes" id="UP000591131">
    <property type="component" value="Unassembled WGS sequence"/>
</dbReference>
<evidence type="ECO:0000313" key="7">
    <source>
        <dbReference type="Proteomes" id="UP000591131"/>
    </source>
</evidence>
<proteinExistence type="predicted"/>
<dbReference type="SUPFAM" id="SSF90229">
    <property type="entry name" value="CCCH zinc finger"/>
    <property type="match status" value="1"/>
</dbReference>
<dbReference type="InterPro" id="IPR000571">
    <property type="entry name" value="Znf_CCCH"/>
</dbReference>
<protein>
    <recommendedName>
        <fullName evidence="5">C3H1-type domain-containing protein</fullName>
    </recommendedName>
</protein>
<evidence type="ECO:0000256" key="2">
    <source>
        <dbReference type="ARBA" id="ARBA00022771"/>
    </source>
</evidence>
<evidence type="ECO:0000256" key="4">
    <source>
        <dbReference type="PROSITE-ProRule" id="PRU00723"/>
    </source>
</evidence>
<accession>A0A7J6N227</accession>
<gene>
    <name evidence="6" type="ORF">FOL47_010370</name>
</gene>
<keyword evidence="1 4" id="KW-0479">Metal-binding</keyword>
<keyword evidence="3 4" id="KW-0862">Zinc</keyword>
<sequence length="250" mass="28004">MPTTFPKDYIMALEQYKRDVKGPSTTSAANSSEQYTPNVVAYDGRSLAEPNQDSNRAAVGNAMKQQLFKTKVSREKPFVVLLCYLLLLQFCRHFMKGKCRYGSDCTYAHCYEELTARPNFYKTKICTRPNCSDADCQYAHSIYELHDFYSKVPEKVCPAFLMGACDDRTCPMSHNKIQASEMMLARCFNILSDGNGKTLRPLGIFPPGHPTRSGNEQVATARSASRSSATILSIHGVDAYHSNRFASSEQ</sequence>
<reference evidence="6 7" key="1">
    <citation type="submission" date="2020-04" db="EMBL/GenBank/DDBJ databases">
        <title>Perkinsus chesapeaki whole genome sequence.</title>
        <authorList>
            <person name="Bogema D.R."/>
        </authorList>
    </citation>
    <scope>NUCLEOTIDE SEQUENCE [LARGE SCALE GENOMIC DNA]</scope>
    <source>
        <strain evidence="6">ATCC PRA-425</strain>
    </source>
</reference>
<comment type="caution">
    <text evidence="6">The sequence shown here is derived from an EMBL/GenBank/DDBJ whole genome shotgun (WGS) entry which is preliminary data.</text>
</comment>
<evidence type="ECO:0000256" key="1">
    <source>
        <dbReference type="ARBA" id="ARBA00022723"/>
    </source>
</evidence>
<dbReference type="AlphaFoldDB" id="A0A7J6N227"/>
<evidence type="ECO:0000256" key="3">
    <source>
        <dbReference type="ARBA" id="ARBA00022833"/>
    </source>
</evidence>
<dbReference type="OrthoDB" id="20534at2759"/>
<dbReference type="InterPro" id="IPR036855">
    <property type="entry name" value="Znf_CCCH_sf"/>
</dbReference>
<dbReference type="Gene3D" id="3.30.1370.210">
    <property type="match status" value="1"/>
</dbReference>
<dbReference type="PROSITE" id="PS50103">
    <property type="entry name" value="ZF_C3H1"/>
    <property type="match status" value="1"/>
</dbReference>
<evidence type="ECO:0000313" key="6">
    <source>
        <dbReference type="EMBL" id="KAF4677776.1"/>
    </source>
</evidence>
<organism evidence="6 7">
    <name type="scientific">Perkinsus chesapeaki</name>
    <name type="common">Clam parasite</name>
    <name type="synonym">Perkinsus andrewsi</name>
    <dbReference type="NCBI Taxonomy" id="330153"/>
    <lineage>
        <taxon>Eukaryota</taxon>
        <taxon>Sar</taxon>
        <taxon>Alveolata</taxon>
        <taxon>Perkinsozoa</taxon>
        <taxon>Perkinsea</taxon>
        <taxon>Perkinsida</taxon>
        <taxon>Perkinsidae</taxon>
        <taxon>Perkinsus</taxon>
    </lineage>
</organism>